<feature type="region of interest" description="Disordered" evidence="1">
    <location>
        <begin position="1"/>
        <end position="128"/>
    </location>
</feature>
<proteinExistence type="predicted"/>
<dbReference type="AlphaFoldDB" id="A0A146KM69"/>
<sequence>PSTIIKKKNSEKNTQKTIGNKYGRLAHTQQRHTRDMSQFFKKTPKSAVLVGSEQTKKPASNTGDDDDSLEDIRYIFNKDGKKTPSAASVGGGGGEMSPKSQGSSRSGTQIYSDNGGAQCTTPWSDVQRQTRRGMANTVHTQQAPAVTEWQEVQVENLDM</sequence>
<feature type="non-terminal residue" evidence="2">
    <location>
        <position position="1"/>
    </location>
</feature>
<name>A0A146KM69_LYGHE</name>
<reference evidence="2" key="1">
    <citation type="journal article" date="2016" name="Gigascience">
        <title>De novo construction of an expanded transcriptome assembly for the western tarnished plant bug, Lygus hesperus.</title>
        <authorList>
            <person name="Tassone E.E."/>
            <person name="Geib S.M."/>
            <person name="Hall B."/>
            <person name="Fabrick J.A."/>
            <person name="Brent C.S."/>
            <person name="Hull J.J."/>
        </authorList>
    </citation>
    <scope>NUCLEOTIDE SEQUENCE</scope>
</reference>
<evidence type="ECO:0000256" key="1">
    <source>
        <dbReference type="SAM" id="MobiDB-lite"/>
    </source>
</evidence>
<organism evidence="2">
    <name type="scientific">Lygus hesperus</name>
    <name type="common">Western plant bug</name>
    <dbReference type="NCBI Taxonomy" id="30085"/>
    <lineage>
        <taxon>Eukaryota</taxon>
        <taxon>Metazoa</taxon>
        <taxon>Ecdysozoa</taxon>
        <taxon>Arthropoda</taxon>
        <taxon>Hexapoda</taxon>
        <taxon>Insecta</taxon>
        <taxon>Pterygota</taxon>
        <taxon>Neoptera</taxon>
        <taxon>Paraneoptera</taxon>
        <taxon>Hemiptera</taxon>
        <taxon>Heteroptera</taxon>
        <taxon>Panheteroptera</taxon>
        <taxon>Cimicomorpha</taxon>
        <taxon>Miridae</taxon>
        <taxon>Mirini</taxon>
        <taxon>Lygus</taxon>
    </lineage>
</organism>
<feature type="compositionally biased region" description="Basic and acidic residues" evidence="1">
    <location>
        <begin position="70"/>
        <end position="82"/>
    </location>
</feature>
<accession>A0A146KM69</accession>
<dbReference type="EMBL" id="GDHC01020976">
    <property type="protein sequence ID" value="JAP97652.1"/>
    <property type="molecule type" value="Transcribed_RNA"/>
</dbReference>
<gene>
    <name evidence="2" type="ORF">g.72778</name>
</gene>
<protein>
    <submittedName>
        <fullName evidence="2">Uncharacterized protein</fullName>
    </submittedName>
</protein>
<feature type="compositionally biased region" description="Polar residues" evidence="1">
    <location>
        <begin position="98"/>
        <end position="127"/>
    </location>
</feature>
<evidence type="ECO:0000313" key="2">
    <source>
        <dbReference type="EMBL" id="JAP97652.1"/>
    </source>
</evidence>